<dbReference type="Pfam" id="PF00990">
    <property type="entry name" value="GGDEF"/>
    <property type="match status" value="1"/>
</dbReference>
<keyword evidence="1" id="KW-0472">Membrane</keyword>
<dbReference type="Pfam" id="PF16927">
    <property type="entry name" value="HisKA_7TM"/>
    <property type="match status" value="1"/>
</dbReference>
<dbReference type="NCBIfam" id="TIGR00254">
    <property type="entry name" value="GGDEF"/>
    <property type="match status" value="1"/>
</dbReference>
<gene>
    <name evidence="3" type="ORF">CLV92_10187</name>
</gene>
<feature type="transmembrane region" description="Helical" evidence="1">
    <location>
        <begin position="100"/>
        <end position="120"/>
    </location>
</feature>
<dbReference type="InterPro" id="IPR029787">
    <property type="entry name" value="Nucleotide_cyclase"/>
</dbReference>
<dbReference type="GO" id="GO:0043709">
    <property type="term" value="P:cell adhesion involved in single-species biofilm formation"/>
    <property type="evidence" value="ECO:0007669"/>
    <property type="project" value="TreeGrafter"/>
</dbReference>
<feature type="transmembrane region" description="Helical" evidence="1">
    <location>
        <begin position="178"/>
        <end position="198"/>
    </location>
</feature>
<dbReference type="InterPro" id="IPR035965">
    <property type="entry name" value="PAS-like_dom_sf"/>
</dbReference>
<feature type="transmembrane region" description="Helical" evidence="1">
    <location>
        <begin position="6"/>
        <end position="25"/>
    </location>
</feature>
<feature type="transmembrane region" description="Helical" evidence="1">
    <location>
        <begin position="140"/>
        <end position="158"/>
    </location>
</feature>
<sequence>MTTGVVVAVFLAAALICVGTAFGSWRRRDVTPAATALAVLLSGAATWAASAGVLHAGMPPVLEQALVVLAYPAKHVMIAATVMLSWAVVDPAWRPRRRTVVGLSIVPVLVTLVAATNPLHGQFFRAIAPTGVYPEVEFGPAFWAHTAYSYALLGYILVRLGREWWRASSIFRKQIGSIILATLLPTGLNAVTLSQRVIFHGVDYTPVFFVFTGALMARALFRQGLLQVVPVARSQVVDTLEDAVLVIDHSGRLVDANTAARSLVRGLRKDLPEEIVGLSADEIFHHEAVRPLLEDNCQRTLELARGLHMDLRSRVHLDDRGHLLARVVTARDVSDLVLADRRLREQLSTIQDLQERLQEDAIRDPLTGLHNRRHLMAVLDAVLATGDQVGLVILDVDHFKSVNDTHGHQTGDDVLVAVAHSLLEGTREGDTVARYGGEEFVVLLPGAGVEATMRRAEQIRARCQATKVPIIVGEDPRTLSVTISAGVAVHPADGADARALVAAADAALYAAKAGGRNRVVCATS</sequence>
<organism evidence="3 4">
    <name type="scientific">Kineococcus xinjiangensis</name>
    <dbReference type="NCBI Taxonomy" id="512762"/>
    <lineage>
        <taxon>Bacteria</taxon>
        <taxon>Bacillati</taxon>
        <taxon>Actinomycetota</taxon>
        <taxon>Actinomycetes</taxon>
        <taxon>Kineosporiales</taxon>
        <taxon>Kineosporiaceae</taxon>
        <taxon>Kineococcus</taxon>
    </lineage>
</organism>
<keyword evidence="4" id="KW-1185">Reference proteome</keyword>
<dbReference type="OrthoDB" id="23692at2"/>
<dbReference type="InterPro" id="IPR000014">
    <property type="entry name" value="PAS"/>
</dbReference>
<dbReference type="InterPro" id="IPR031621">
    <property type="entry name" value="HisKA_7TM"/>
</dbReference>
<dbReference type="CDD" id="cd00130">
    <property type="entry name" value="PAS"/>
    <property type="match status" value="1"/>
</dbReference>
<dbReference type="SUPFAM" id="SSF55073">
    <property type="entry name" value="Nucleotide cyclase"/>
    <property type="match status" value="1"/>
</dbReference>
<dbReference type="InterPro" id="IPR050469">
    <property type="entry name" value="Diguanylate_Cyclase"/>
</dbReference>
<dbReference type="SUPFAM" id="SSF55785">
    <property type="entry name" value="PYP-like sensor domain (PAS domain)"/>
    <property type="match status" value="1"/>
</dbReference>
<feature type="domain" description="GGDEF" evidence="2">
    <location>
        <begin position="387"/>
        <end position="524"/>
    </location>
</feature>
<dbReference type="EMBL" id="PTJD01000001">
    <property type="protein sequence ID" value="PPK98392.1"/>
    <property type="molecule type" value="Genomic_DNA"/>
</dbReference>
<dbReference type="Proteomes" id="UP000239485">
    <property type="component" value="Unassembled WGS sequence"/>
</dbReference>
<dbReference type="AlphaFoldDB" id="A0A2S6IVK5"/>
<dbReference type="InterPro" id="IPR013656">
    <property type="entry name" value="PAS_4"/>
</dbReference>
<keyword evidence="1" id="KW-0812">Transmembrane</keyword>
<keyword evidence="1" id="KW-1133">Transmembrane helix</keyword>
<dbReference type="GO" id="GO:0005886">
    <property type="term" value="C:plasma membrane"/>
    <property type="evidence" value="ECO:0007669"/>
    <property type="project" value="TreeGrafter"/>
</dbReference>
<evidence type="ECO:0000256" key="1">
    <source>
        <dbReference type="SAM" id="Phobius"/>
    </source>
</evidence>
<dbReference type="Pfam" id="PF08448">
    <property type="entry name" value="PAS_4"/>
    <property type="match status" value="1"/>
</dbReference>
<dbReference type="FunFam" id="3.30.70.270:FF:000001">
    <property type="entry name" value="Diguanylate cyclase domain protein"/>
    <property type="match status" value="1"/>
</dbReference>
<feature type="transmembrane region" description="Helical" evidence="1">
    <location>
        <begin position="37"/>
        <end position="58"/>
    </location>
</feature>
<feature type="transmembrane region" description="Helical" evidence="1">
    <location>
        <begin position="64"/>
        <end position="88"/>
    </location>
</feature>
<dbReference type="Gene3D" id="3.30.70.270">
    <property type="match status" value="1"/>
</dbReference>
<dbReference type="InterPro" id="IPR043128">
    <property type="entry name" value="Rev_trsase/Diguanyl_cyclase"/>
</dbReference>
<reference evidence="3 4" key="1">
    <citation type="submission" date="2018-02" db="EMBL/GenBank/DDBJ databases">
        <title>Genomic Encyclopedia of Archaeal and Bacterial Type Strains, Phase II (KMG-II): from individual species to whole genera.</title>
        <authorList>
            <person name="Goeker M."/>
        </authorList>
    </citation>
    <scope>NUCLEOTIDE SEQUENCE [LARGE SCALE GENOMIC DNA]</scope>
    <source>
        <strain evidence="3 4">DSM 22857</strain>
    </source>
</reference>
<dbReference type="GO" id="GO:0052621">
    <property type="term" value="F:diguanylate cyclase activity"/>
    <property type="evidence" value="ECO:0007669"/>
    <property type="project" value="TreeGrafter"/>
</dbReference>
<dbReference type="GO" id="GO:1902201">
    <property type="term" value="P:negative regulation of bacterial-type flagellum-dependent cell motility"/>
    <property type="evidence" value="ECO:0007669"/>
    <property type="project" value="TreeGrafter"/>
</dbReference>
<comment type="caution">
    <text evidence="3">The sequence shown here is derived from an EMBL/GenBank/DDBJ whole genome shotgun (WGS) entry which is preliminary data.</text>
</comment>
<dbReference type="PANTHER" id="PTHR45138">
    <property type="entry name" value="REGULATORY COMPONENTS OF SENSORY TRANSDUCTION SYSTEM"/>
    <property type="match status" value="1"/>
</dbReference>
<dbReference type="RefSeq" id="WP_104430828.1">
    <property type="nucleotide sequence ID" value="NZ_PTJD01000001.1"/>
</dbReference>
<dbReference type="PANTHER" id="PTHR45138:SF9">
    <property type="entry name" value="DIGUANYLATE CYCLASE DGCM-RELATED"/>
    <property type="match status" value="1"/>
</dbReference>
<accession>A0A2S6IVK5</accession>
<evidence type="ECO:0000313" key="4">
    <source>
        <dbReference type="Proteomes" id="UP000239485"/>
    </source>
</evidence>
<dbReference type="Gene3D" id="3.30.450.20">
    <property type="entry name" value="PAS domain"/>
    <property type="match status" value="1"/>
</dbReference>
<protein>
    <submittedName>
        <fullName evidence="3">Diguanylate cyclase (GGDEF)-like protein</fullName>
    </submittedName>
</protein>
<name>A0A2S6IVK5_9ACTN</name>
<proteinExistence type="predicted"/>
<dbReference type="SMART" id="SM00267">
    <property type="entry name" value="GGDEF"/>
    <property type="match status" value="1"/>
</dbReference>
<dbReference type="PROSITE" id="PS50887">
    <property type="entry name" value="GGDEF"/>
    <property type="match status" value="1"/>
</dbReference>
<evidence type="ECO:0000313" key="3">
    <source>
        <dbReference type="EMBL" id="PPK98392.1"/>
    </source>
</evidence>
<dbReference type="InterPro" id="IPR000160">
    <property type="entry name" value="GGDEF_dom"/>
</dbReference>
<dbReference type="CDD" id="cd01949">
    <property type="entry name" value="GGDEF"/>
    <property type="match status" value="1"/>
</dbReference>
<evidence type="ECO:0000259" key="2">
    <source>
        <dbReference type="PROSITE" id="PS50887"/>
    </source>
</evidence>